<evidence type="ECO:0000256" key="1">
    <source>
        <dbReference type="SAM" id="MobiDB-lite"/>
    </source>
</evidence>
<dbReference type="Pfam" id="PF03126">
    <property type="entry name" value="Plus-3"/>
    <property type="match status" value="1"/>
</dbReference>
<sequence>MSDYDYDDEYEDEQHEEVRHIEDLEPVVLSRGKLIRLAEKSPDKFDDLVRKCFVRILTKTDKATFHSIYRILGVVDTEVPIGKSKYSKRLKVDNRSERTLECIASEPITEDEFYGWVNNAREKEEIIPTISWVKHRAAEIRSALYGSTSNRKSKGRDDDIEEGEIGPSRKKSKK</sequence>
<dbReference type="InterPro" id="IPR004343">
    <property type="entry name" value="Plus-3_dom"/>
</dbReference>
<dbReference type="SMART" id="SM00719">
    <property type="entry name" value="Plus3"/>
    <property type="match status" value="1"/>
</dbReference>
<reference evidence="3 4" key="1">
    <citation type="submission" date="2020-08" db="EMBL/GenBank/DDBJ databases">
        <authorList>
            <person name="Koutsovoulos G."/>
            <person name="Danchin GJ E."/>
        </authorList>
    </citation>
    <scope>NUCLEOTIDE SEQUENCE [LARGE SCALE GENOMIC DNA]</scope>
</reference>
<dbReference type="EMBL" id="CAJEWN010000599">
    <property type="protein sequence ID" value="CAD2186672.1"/>
    <property type="molecule type" value="Genomic_DNA"/>
</dbReference>
<protein>
    <recommendedName>
        <fullName evidence="2">Plus3 domain-containing protein</fullName>
    </recommendedName>
</protein>
<dbReference type="GO" id="GO:0003677">
    <property type="term" value="F:DNA binding"/>
    <property type="evidence" value="ECO:0007669"/>
    <property type="project" value="InterPro"/>
</dbReference>
<comment type="caution">
    <text evidence="3">The sequence shown here is derived from an EMBL/GenBank/DDBJ whole genome shotgun (WGS) entry which is preliminary data.</text>
</comment>
<dbReference type="Proteomes" id="UP000580250">
    <property type="component" value="Unassembled WGS sequence"/>
</dbReference>
<dbReference type="SUPFAM" id="SSF159042">
    <property type="entry name" value="Plus3-like"/>
    <property type="match status" value="1"/>
</dbReference>
<evidence type="ECO:0000313" key="4">
    <source>
        <dbReference type="Proteomes" id="UP000580250"/>
    </source>
</evidence>
<gene>
    <name evidence="3" type="ORF">MENT_LOCUS39190</name>
</gene>
<organism evidence="3 4">
    <name type="scientific">Meloidogyne enterolobii</name>
    <name type="common">Root-knot nematode worm</name>
    <name type="synonym">Meloidogyne mayaguensis</name>
    <dbReference type="NCBI Taxonomy" id="390850"/>
    <lineage>
        <taxon>Eukaryota</taxon>
        <taxon>Metazoa</taxon>
        <taxon>Ecdysozoa</taxon>
        <taxon>Nematoda</taxon>
        <taxon>Chromadorea</taxon>
        <taxon>Rhabditida</taxon>
        <taxon>Tylenchina</taxon>
        <taxon>Tylenchomorpha</taxon>
        <taxon>Tylenchoidea</taxon>
        <taxon>Meloidogynidae</taxon>
        <taxon>Meloidogyninae</taxon>
        <taxon>Meloidogyne</taxon>
    </lineage>
</organism>
<dbReference type="PROSITE" id="PS51360">
    <property type="entry name" value="PLUS3"/>
    <property type="match status" value="1"/>
</dbReference>
<dbReference type="Gene3D" id="3.90.70.200">
    <property type="entry name" value="Plus-3 domain"/>
    <property type="match status" value="1"/>
</dbReference>
<dbReference type="AlphaFoldDB" id="A0A6V7WI44"/>
<feature type="region of interest" description="Disordered" evidence="1">
    <location>
        <begin position="144"/>
        <end position="174"/>
    </location>
</feature>
<feature type="domain" description="Plus3" evidence="2">
    <location>
        <begin position="18"/>
        <end position="145"/>
    </location>
</feature>
<name>A0A6V7WI44_MELEN</name>
<proteinExistence type="predicted"/>
<evidence type="ECO:0000313" key="3">
    <source>
        <dbReference type="EMBL" id="CAD2186672.1"/>
    </source>
</evidence>
<accession>A0A6V7WI44</accession>
<dbReference type="InterPro" id="IPR036128">
    <property type="entry name" value="Plus3-like_sf"/>
</dbReference>
<evidence type="ECO:0000259" key="2">
    <source>
        <dbReference type="PROSITE" id="PS51360"/>
    </source>
</evidence>